<gene>
    <name evidence="1" type="ORF">OLEA9_A101204</name>
</gene>
<reference evidence="1 2" key="1">
    <citation type="submission" date="2019-12" db="EMBL/GenBank/DDBJ databases">
        <authorList>
            <person name="Alioto T."/>
            <person name="Alioto T."/>
            <person name="Gomez Garrido J."/>
        </authorList>
    </citation>
    <scope>NUCLEOTIDE SEQUENCE [LARGE SCALE GENOMIC DNA]</scope>
</reference>
<keyword evidence="2" id="KW-1185">Reference proteome</keyword>
<dbReference type="Proteomes" id="UP000594638">
    <property type="component" value="Unassembled WGS sequence"/>
</dbReference>
<organism evidence="1 2">
    <name type="scientific">Olea europaea subsp. europaea</name>
    <dbReference type="NCBI Taxonomy" id="158383"/>
    <lineage>
        <taxon>Eukaryota</taxon>
        <taxon>Viridiplantae</taxon>
        <taxon>Streptophyta</taxon>
        <taxon>Embryophyta</taxon>
        <taxon>Tracheophyta</taxon>
        <taxon>Spermatophyta</taxon>
        <taxon>Magnoliopsida</taxon>
        <taxon>eudicotyledons</taxon>
        <taxon>Gunneridae</taxon>
        <taxon>Pentapetalae</taxon>
        <taxon>asterids</taxon>
        <taxon>lamiids</taxon>
        <taxon>Lamiales</taxon>
        <taxon>Oleaceae</taxon>
        <taxon>Oleeae</taxon>
        <taxon>Olea</taxon>
    </lineage>
</organism>
<protein>
    <submittedName>
        <fullName evidence="1">Uncharacterized protein</fullName>
    </submittedName>
</protein>
<dbReference type="EMBL" id="CACTIH010003757">
    <property type="protein sequence ID" value="CAA2984258.1"/>
    <property type="molecule type" value="Genomic_DNA"/>
</dbReference>
<dbReference type="Gramene" id="OE9A101204T1">
    <property type="protein sequence ID" value="OE9A101204C1"/>
    <property type="gene ID" value="OE9A101204"/>
</dbReference>
<proteinExistence type="predicted"/>
<evidence type="ECO:0000313" key="2">
    <source>
        <dbReference type="Proteomes" id="UP000594638"/>
    </source>
</evidence>
<name>A0A8S0RW34_OLEEU</name>
<dbReference type="AlphaFoldDB" id="A0A8S0RW34"/>
<comment type="caution">
    <text evidence="1">The sequence shown here is derived from an EMBL/GenBank/DDBJ whole genome shotgun (WGS) entry which is preliminary data.</text>
</comment>
<sequence length="89" mass="9493">MDASFITFPPHLLDDIYVAAIVVDIAAARTEECLGIVEAAMTAVRPWHFGYDLLVESGGGNVGCDGEAVVLVVLLSRWGVAVVVTYDLK</sequence>
<accession>A0A8S0RW34</accession>
<evidence type="ECO:0000313" key="1">
    <source>
        <dbReference type="EMBL" id="CAA2984258.1"/>
    </source>
</evidence>